<dbReference type="Proteomes" id="UP000192656">
    <property type="component" value="Unassembled WGS sequence"/>
</dbReference>
<evidence type="ECO:0000256" key="1">
    <source>
        <dbReference type="ARBA" id="ARBA00023015"/>
    </source>
</evidence>
<dbReference type="EMBL" id="FWXR01000001">
    <property type="protein sequence ID" value="SMC35963.1"/>
    <property type="molecule type" value="Genomic_DNA"/>
</dbReference>
<proteinExistence type="predicted"/>
<organism evidence="5 6">
    <name type="scientific">Fulvimarina manganoxydans</name>
    <dbReference type="NCBI Taxonomy" id="937218"/>
    <lineage>
        <taxon>Bacteria</taxon>
        <taxon>Pseudomonadati</taxon>
        <taxon>Pseudomonadota</taxon>
        <taxon>Alphaproteobacteria</taxon>
        <taxon>Hyphomicrobiales</taxon>
        <taxon>Aurantimonadaceae</taxon>
        <taxon>Fulvimarina</taxon>
    </lineage>
</organism>
<dbReference type="InterPro" id="IPR036388">
    <property type="entry name" value="WH-like_DNA-bd_sf"/>
</dbReference>
<feature type="domain" description="HTH marR-type" evidence="4">
    <location>
        <begin position="10"/>
        <end position="146"/>
    </location>
</feature>
<sequence>MTATSKTSETIVLTNRITRIATRFSRVTAQIFRDDYGLTMPEFCVLSILGSSDDAIFTTSSAIVDSTAMDKTKVSRAVSSLDQRGWVSRARGTDDRRFEHLTLTDAGRKAFHNLMPKVRQAELSLLASIDKSDLAAINAALLALERACGYEAALPDAATSPRQ</sequence>
<evidence type="ECO:0000313" key="5">
    <source>
        <dbReference type="EMBL" id="SMC35963.1"/>
    </source>
</evidence>
<dbReference type="GO" id="GO:0003700">
    <property type="term" value="F:DNA-binding transcription factor activity"/>
    <property type="evidence" value="ECO:0007669"/>
    <property type="project" value="InterPro"/>
</dbReference>
<dbReference type="InterPro" id="IPR036390">
    <property type="entry name" value="WH_DNA-bd_sf"/>
</dbReference>
<evidence type="ECO:0000256" key="3">
    <source>
        <dbReference type="ARBA" id="ARBA00023163"/>
    </source>
</evidence>
<protein>
    <submittedName>
        <fullName evidence="5">DNA-binding transcriptional regulator, MarR family</fullName>
    </submittedName>
</protein>
<dbReference type="AlphaFoldDB" id="A0A1W1YIJ3"/>
<evidence type="ECO:0000256" key="2">
    <source>
        <dbReference type="ARBA" id="ARBA00023125"/>
    </source>
</evidence>
<dbReference type="SUPFAM" id="SSF46785">
    <property type="entry name" value="Winged helix' DNA-binding domain"/>
    <property type="match status" value="1"/>
</dbReference>
<keyword evidence="1" id="KW-0805">Transcription regulation</keyword>
<keyword evidence="6" id="KW-1185">Reference proteome</keyword>
<dbReference type="PANTHER" id="PTHR42756:SF1">
    <property type="entry name" value="TRANSCRIPTIONAL REPRESSOR OF EMRAB OPERON"/>
    <property type="match status" value="1"/>
</dbReference>
<accession>A0A1W1YIJ3</accession>
<dbReference type="STRING" id="937218.SAMN06297251_101344"/>
<dbReference type="RefSeq" id="WP_170923129.1">
    <property type="nucleotide sequence ID" value="NZ_FWXR01000001.1"/>
</dbReference>
<evidence type="ECO:0000313" key="6">
    <source>
        <dbReference type="Proteomes" id="UP000192656"/>
    </source>
</evidence>
<dbReference type="PANTHER" id="PTHR42756">
    <property type="entry name" value="TRANSCRIPTIONAL REGULATOR, MARR"/>
    <property type="match status" value="1"/>
</dbReference>
<keyword evidence="2 5" id="KW-0238">DNA-binding</keyword>
<dbReference type="InterPro" id="IPR000835">
    <property type="entry name" value="HTH_MarR-typ"/>
</dbReference>
<reference evidence="5 6" key="1">
    <citation type="submission" date="2017-04" db="EMBL/GenBank/DDBJ databases">
        <authorList>
            <person name="Afonso C.L."/>
            <person name="Miller P.J."/>
            <person name="Scott M.A."/>
            <person name="Spackman E."/>
            <person name="Goraichik I."/>
            <person name="Dimitrov K.M."/>
            <person name="Suarez D.L."/>
            <person name="Swayne D.E."/>
        </authorList>
    </citation>
    <scope>NUCLEOTIDE SEQUENCE [LARGE SCALE GENOMIC DNA]</scope>
    <source>
        <strain evidence="5 6">CGMCC 1.10972</strain>
    </source>
</reference>
<dbReference type="Pfam" id="PF12802">
    <property type="entry name" value="MarR_2"/>
    <property type="match status" value="1"/>
</dbReference>
<dbReference type="PROSITE" id="PS50995">
    <property type="entry name" value="HTH_MARR_2"/>
    <property type="match status" value="1"/>
</dbReference>
<name>A0A1W1YIJ3_9HYPH</name>
<dbReference type="GO" id="GO:0003677">
    <property type="term" value="F:DNA binding"/>
    <property type="evidence" value="ECO:0007669"/>
    <property type="project" value="UniProtKB-KW"/>
</dbReference>
<keyword evidence="3" id="KW-0804">Transcription</keyword>
<evidence type="ECO:0000259" key="4">
    <source>
        <dbReference type="PROSITE" id="PS50995"/>
    </source>
</evidence>
<dbReference type="Gene3D" id="1.10.10.10">
    <property type="entry name" value="Winged helix-like DNA-binding domain superfamily/Winged helix DNA-binding domain"/>
    <property type="match status" value="1"/>
</dbReference>
<dbReference type="SMART" id="SM00347">
    <property type="entry name" value="HTH_MARR"/>
    <property type="match status" value="1"/>
</dbReference>
<gene>
    <name evidence="5" type="ORF">SAMN06297251_101344</name>
</gene>